<name>A0A3N4LT21_9PEZI</name>
<evidence type="ECO:0000313" key="2">
    <source>
        <dbReference type="EMBL" id="RPB26026.1"/>
    </source>
</evidence>
<feature type="compositionally biased region" description="Basic and acidic residues" evidence="1">
    <location>
        <begin position="286"/>
        <end position="303"/>
    </location>
</feature>
<dbReference type="Proteomes" id="UP000267821">
    <property type="component" value="Unassembled WGS sequence"/>
</dbReference>
<evidence type="ECO:0000313" key="3">
    <source>
        <dbReference type="Proteomes" id="UP000267821"/>
    </source>
</evidence>
<reference evidence="2 3" key="1">
    <citation type="journal article" date="2018" name="Nat. Ecol. Evol.">
        <title>Pezizomycetes genomes reveal the molecular basis of ectomycorrhizal truffle lifestyle.</title>
        <authorList>
            <person name="Murat C."/>
            <person name="Payen T."/>
            <person name="Noel B."/>
            <person name="Kuo A."/>
            <person name="Morin E."/>
            <person name="Chen J."/>
            <person name="Kohler A."/>
            <person name="Krizsan K."/>
            <person name="Balestrini R."/>
            <person name="Da Silva C."/>
            <person name="Montanini B."/>
            <person name="Hainaut M."/>
            <person name="Levati E."/>
            <person name="Barry K.W."/>
            <person name="Belfiori B."/>
            <person name="Cichocki N."/>
            <person name="Clum A."/>
            <person name="Dockter R.B."/>
            <person name="Fauchery L."/>
            <person name="Guy J."/>
            <person name="Iotti M."/>
            <person name="Le Tacon F."/>
            <person name="Lindquist E.A."/>
            <person name="Lipzen A."/>
            <person name="Malagnac F."/>
            <person name="Mello A."/>
            <person name="Molinier V."/>
            <person name="Miyauchi S."/>
            <person name="Poulain J."/>
            <person name="Riccioni C."/>
            <person name="Rubini A."/>
            <person name="Sitrit Y."/>
            <person name="Splivallo R."/>
            <person name="Traeger S."/>
            <person name="Wang M."/>
            <person name="Zifcakova L."/>
            <person name="Wipf D."/>
            <person name="Zambonelli A."/>
            <person name="Paolocci F."/>
            <person name="Nowrousian M."/>
            <person name="Ottonello S."/>
            <person name="Baldrian P."/>
            <person name="Spatafora J.W."/>
            <person name="Henrissat B."/>
            <person name="Nagy L.G."/>
            <person name="Aury J.M."/>
            <person name="Wincker P."/>
            <person name="Grigoriev I.V."/>
            <person name="Bonfante P."/>
            <person name="Martin F.M."/>
        </authorList>
    </citation>
    <scope>NUCLEOTIDE SEQUENCE [LARGE SCALE GENOMIC DNA]</scope>
    <source>
        <strain evidence="2 3">ATCC MYA-4762</strain>
    </source>
</reference>
<feature type="compositionally biased region" description="Polar residues" evidence="1">
    <location>
        <begin position="80"/>
        <end position="95"/>
    </location>
</feature>
<feature type="region of interest" description="Disordered" evidence="1">
    <location>
        <begin position="320"/>
        <end position="354"/>
    </location>
</feature>
<feature type="compositionally biased region" description="Gly residues" evidence="1">
    <location>
        <begin position="538"/>
        <end position="547"/>
    </location>
</feature>
<keyword evidence="3" id="KW-1185">Reference proteome</keyword>
<feature type="region of interest" description="Disordered" evidence="1">
    <location>
        <begin position="514"/>
        <end position="568"/>
    </location>
</feature>
<feature type="compositionally biased region" description="Basic and acidic residues" evidence="1">
    <location>
        <begin position="156"/>
        <end position="173"/>
    </location>
</feature>
<gene>
    <name evidence="2" type="ORF">L211DRAFT_847768</name>
</gene>
<feature type="region of interest" description="Disordered" evidence="1">
    <location>
        <begin position="278"/>
        <end position="303"/>
    </location>
</feature>
<feature type="compositionally biased region" description="Polar residues" evidence="1">
    <location>
        <begin position="1"/>
        <end position="18"/>
    </location>
</feature>
<proteinExistence type="predicted"/>
<evidence type="ECO:0008006" key="4">
    <source>
        <dbReference type="Google" id="ProtNLM"/>
    </source>
</evidence>
<accession>A0A3N4LT21</accession>
<protein>
    <recommendedName>
        <fullName evidence="4">LysM domain-containing protein</fullName>
    </recommendedName>
</protein>
<feature type="compositionally biased region" description="Low complexity" evidence="1">
    <location>
        <begin position="23"/>
        <end position="32"/>
    </location>
</feature>
<feature type="compositionally biased region" description="Low complexity" evidence="1">
    <location>
        <begin position="129"/>
        <end position="144"/>
    </location>
</feature>
<dbReference type="InterPro" id="IPR018392">
    <property type="entry name" value="LysM"/>
</dbReference>
<dbReference type="AlphaFoldDB" id="A0A3N4LT21"/>
<dbReference type="OrthoDB" id="2192830at2759"/>
<dbReference type="CDD" id="cd00118">
    <property type="entry name" value="LysM"/>
    <property type="match status" value="1"/>
</dbReference>
<dbReference type="Gene3D" id="3.10.350.10">
    <property type="entry name" value="LysM domain"/>
    <property type="match status" value="1"/>
</dbReference>
<feature type="region of interest" description="Disordered" evidence="1">
    <location>
        <begin position="1"/>
        <end position="217"/>
    </location>
</feature>
<feature type="compositionally biased region" description="Polar residues" evidence="1">
    <location>
        <begin position="45"/>
        <end position="72"/>
    </location>
</feature>
<sequence>MSFAPPSTRSESANQSASDTDTDMATMTATATRQQLHIRPKSTAAFPTSQIPRNGNAKPSSNTWGMGNNPKTSEGDKNKWTGSWSKIQNIASTVLGSAGLGVEEEEERKRRIRIAERRRRAGLDGGKSSGSNSSPASSASTLRSRVGGSAVGEGEGDFRTRGRRKMDEDETKSRRPPAVTSTSISSRPLHKRTTSPDLLPPQIRASSSPSSTSRSEDTLAYIHKVRPTDTLEGVVIMYNIHPSALRRANRLWMGDSIQWRRDLYLPVDECLVKGRPLTKEEEVEAEVEKQSQDKENRKERKEPVLLDLYESEASESISITGTRARRKDAFPSIPDSIPETVDKPTSNILKGEDSPPRHHSYVIISGIGRVEIGRLSRNALSHFPPRRGRDRGLSTSSTTIPEDIRILDPLSTSSSSSVFKTGAKVSEAYTGLAGRPMGTGGEVPTFGQMFGQVARETRDGVENVGSFVEGFVRRVVVKVGEMARDGTEAAIELAEHVGSKGVEGNERVQVRREYRRVGEEEDVTGSSTYGAGSAREMSGGGSGGVRGLRGRGSLLPGGYSAAEWRTGS</sequence>
<evidence type="ECO:0000256" key="1">
    <source>
        <dbReference type="SAM" id="MobiDB-lite"/>
    </source>
</evidence>
<organism evidence="2 3">
    <name type="scientific">Terfezia boudieri ATCC MYA-4762</name>
    <dbReference type="NCBI Taxonomy" id="1051890"/>
    <lineage>
        <taxon>Eukaryota</taxon>
        <taxon>Fungi</taxon>
        <taxon>Dikarya</taxon>
        <taxon>Ascomycota</taxon>
        <taxon>Pezizomycotina</taxon>
        <taxon>Pezizomycetes</taxon>
        <taxon>Pezizales</taxon>
        <taxon>Pezizaceae</taxon>
        <taxon>Terfezia</taxon>
    </lineage>
</organism>
<dbReference type="STRING" id="1051890.A0A3N4LT21"/>
<dbReference type="InParanoid" id="A0A3N4LT21"/>
<dbReference type="InterPro" id="IPR036779">
    <property type="entry name" value="LysM_dom_sf"/>
</dbReference>
<dbReference type="EMBL" id="ML121536">
    <property type="protein sequence ID" value="RPB26026.1"/>
    <property type="molecule type" value="Genomic_DNA"/>
</dbReference>